<dbReference type="GO" id="GO:0016740">
    <property type="term" value="F:transferase activity"/>
    <property type="evidence" value="ECO:0007669"/>
    <property type="project" value="UniProtKB-KW"/>
</dbReference>
<gene>
    <name evidence="8" type="ORF">DW084_11480</name>
</gene>
<feature type="domain" description="GtrA/DPMS transmembrane" evidence="7">
    <location>
        <begin position="227"/>
        <end position="344"/>
    </location>
</feature>
<dbReference type="GO" id="GO:0016020">
    <property type="term" value="C:membrane"/>
    <property type="evidence" value="ECO:0007669"/>
    <property type="project" value="UniProtKB-SubCell"/>
</dbReference>
<evidence type="ECO:0000259" key="6">
    <source>
        <dbReference type="Pfam" id="PF00535"/>
    </source>
</evidence>
<dbReference type="CDD" id="cd04179">
    <property type="entry name" value="DPM_DPG-synthase_like"/>
    <property type="match status" value="1"/>
</dbReference>
<dbReference type="Pfam" id="PF04138">
    <property type="entry name" value="GtrA_DPMS_TM"/>
    <property type="match status" value="1"/>
</dbReference>
<comment type="caution">
    <text evidence="8">The sequence shown here is derived from an EMBL/GenBank/DDBJ whole genome shotgun (WGS) entry which is preliminary data.</text>
</comment>
<evidence type="ECO:0000313" key="9">
    <source>
        <dbReference type="Proteomes" id="UP000286288"/>
    </source>
</evidence>
<keyword evidence="3 5" id="KW-1133">Transmembrane helix</keyword>
<feature type="transmembrane region" description="Helical" evidence="5">
    <location>
        <begin position="293"/>
        <end position="315"/>
    </location>
</feature>
<dbReference type="Pfam" id="PF00535">
    <property type="entry name" value="Glycos_transf_2"/>
    <property type="match status" value="1"/>
</dbReference>
<dbReference type="InterPro" id="IPR001173">
    <property type="entry name" value="Glyco_trans_2-like"/>
</dbReference>
<dbReference type="PANTHER" id="PTHR10859">
    <property type="entry name" value="GLYCOSYL TRANSFERASE"/>
    <property type="match status" value="1"/>
</dbReference>
<evidence type="ECO:0000259" key="7">
    <source>
        <dbReference type="Pfam" id="PF04138"/>
    </source>
</evidence>
<dbReference type="SUPFAM" id="SSF53448">
    <property type="entry name" value="Nucleotide-diphospho-sugar transferases"/>
    <property type="match status" value="1"/>
</dbReference>
<dbReference type="RefSeq" id="WP_151195853.1">
    <property type="nucleotide sequence ID" value="NZ_JBHKBN010000001.1"/>
</dbReference>
<dbReference type="PANTHER" id="PTHR10859:SF114">
    <property type="entry name" value="DOLICHOL-PHOSPHATE MANNOSYLTRANSFERASE"/>
    <property type="match status" value="1"/>
</dbReference>
<dbReference type="EMBL" id="QRMZ01000014">
    <property type="protein sequence ID" value="RHK05932.1"/>
    <property type="molecule type" value="Genomic_DNA"/>
</dbReference>
<name>A0A415ERJ3_ENTCA</name>
<reference evidence="8 9" key="1">
    <citation type="submission" date="2018-08" db="EMBL/GenBank/DDBJ databases">
        <title>A genome reference for cultivated species of the human gut microbiota.</title>
        <authorList>
            <person name="Zou Y."/>
            <person name="Xue W."/>
            <person name="Luo G."/>
        </authorList>
    </citation>
    <scope>NUCLEOTIDE SEQUENCE [LARGE SCALE GENOMIC DNA]</scope>
    <source>
        <strain evidence="8 9">AF48-16</strain>
    </source>
</reference>
<evidence type="ECO:0000256" key="1">
    <source>
        <dbReference type="ARBA" id="ARBA00004141"/>
    </source>
</evidence>
<evidence type="ECO:0000256" key="3">
    <source>
        <dbReference type="ARBA" id="ARBA00022989"/>
    </source>
</evidence>
<dbReference type="InterPro" id="IPR029044">
    <property type="entry name" value="Nucleotide-diphossugar_trans"/>
</dbReference>
<sequence length="346" mass="38766">MENSLIMIPSLEPDHKLLALVEKIRLHNQHLPILVVDDGSGAAYQPVFSALAQQFGCQVLTHPKNQGKGAAIKTALTEVLTNQPAVEFMVTIDSDGQHEYTDMMACLAKAQAHPDSIILGTRSFGKEVPLRSKFGNILTRNILRLATGLAIEDSQTGLRVFPRKFMTDLLAISGERFEYETRMLIEAQKRGWPILSQPIATIYIEENASSHFRVLADSVAIYSVFLKYLFSSVVSFFVDVIAYALLIHFLSVIDLSSIVIASLGARLISAIVNYYINRELVFGQRTKNSMLQYFLLVIVQILLSSFLVYLIYLILPIGDSVLLKIGVDCLLFFFSYHVQKNVIFKE</sequence>
<evidence type="ECO:0000313" key="8">
    <source>
        <dbReference type="EMBL" id="RHK05932.1"/>
    </source>
</evidence>
<accession>A0A415ERJ3</accession>
<evidence type="ECO:0000256" key="4">
    <source>
        <dbReference type="ARBA" id="ARBA00023136"/>
    </source>
</evidence>
<protein>
    <submittedName>
        <fullName evidence="8">Glycosyltransferase</fullName>
    </submittedName>
</protein>
<keyword evidence="8" id="KW-0808">Transferase</keyword>
<feature type="transmembrane region" description="Helical" evidence="5">
    <location>
        <begin position="228"/>
        <end position="249"/>
    </location>
</feature>
<dbReference type="GO" id="GO:0000271">
    <property type="term" value="P:polysaccharide biosynthetic process"/>
    <property type="evidence" value="ECO:0007669"/>
    <property type="project" value="InterPro"/>
</dbReference>
<proteinExistence type="predicted"/>
<dbReference type="GO" id="GO:0006487">
    <property type="term" value="P:protein N-linked glycosylation"/>
    <property type="evidence" value="ECO:0007669"/>
    <property type="project" value="TreeGrafter"/>
</dbReference>
<keyword evidence="4 5" id="KW-0472">Membrane</keyword>
<feature type="transmembrane region" description="Helical" evidence="5">
    <location>
        <begin position="255"/>
        <end position="272"/>
    </location>
</feature>
<dbReference type="InterPro" id="IPR007267">
    <property type="entry name" value="GtrA_DPMS_TM"/>
</dbReference>
<dbReference type="Proteomes" id="UP000286288">
    <property type="component" value="Unassembled WGS sequence"/>
</dbReference>
<feature type="domain" description="Glycosyltransferase 2-like" evidence="6">
    <location>
        <begin position="17"/>
        <end position="132"/>
    </location>
</feature>
<dbReference type="AlphaFoldDB" id="A0A415ERJ3"/>
<keyword evidence="2 5" id="KW-0812">Transmembrane</keyword>
<evidence type="ECO:0000256" key="5">
    <source>
        <dbReference type="SAM" id="Phobius"/>
    </source>
</evidence>
<organism evidence="8 9">
    <name type="scientific">Enterococcus casseliflavus</name>
    <name type="common">Enterococcus flavescens</name>
    <dbReference type="NCBI Taxonomy" id="37734"/>
    <lineage>
        <taxon>Bacteria</taxon>
        <taxon>Bacillati</taxon>
        <taxon>Bacillota</taxon>
        <taxon>Bacilli</taxon>
        <taxon>Lactobacillales</taxon>
        <taxon>Enterococcaceae</taxon>
        <taxon>Enterococcus</taxon>
    </lineage>
</organism>
<comment type="subcellular location">
    <subcellularLocation>
        <location evidence="1">Membrane</location>
        <topology evidence="1">Multi-pass membrane protein</topology>
    </subcellularLocation>
</comment>
<evidence type="ECO:0000256" key="2">
    <source>
        <dbReference type="ARBA" id="ARBA00022692"/>
    </source>
</evidence>
<dbReference type="Gene3D" id="3.90.550.10">
    <property type="entry name" value="Spore Coat Polysaccharide Biosynthesis Protein SpsA, Chain A"/>
    <property type="match status" value="1"/>
</dbReference>